<reference evidence="2 3" key="1">
    <citation type="submission" date="2018-02" db="EMBL/GenBank/DDBJ databases">
        <title>Genomic Encyclopedia of Archaeal and Bacterial Type Strains, Phase II (KMG-II): from individual species to whole genera.</title>
        <authorList>
            <person name="Goeker M."/>
        </authorList>
    </citation>
    <scope>NUCLEOTIDE SEQUENCE [LARGE SCALE GENOMIC DNA]</scope>
    <source>
        <strain evidence="2 3">DSM 18921</strain>
    </source>
</reference>
<gene>
    <name evidence="2" type="ORF">LX70_04019</name>
</gene>
<dbReference type="RefSeq" id="WP_105516554.1">
    <property type="nucleotide sequence ID" value="NZ_PVEP01000015.1"/>
</dbReference>
<evidence type="ECO:0000313" key="2">
    <source>
        <dbReference type="EMBL" id="PQV52913.1"/>
    </source>
</evidence>
<keyword evidence="1" id="KW-0812">Transmembrane</keyword>
<name>A0A2S8RWL2_9RHOB</name>
<keyword evidence="3" id="KW-1185">Reference proteome</keyword>
<keyword evidence="1" id="KW-0472">Membrane</keyword>
<proteinExistence type="predicted"/>
<dbReference type="EMBL" id="PVEP01000015">
    <property type="protein sequence ID" value="PQV52913.1"/>
    <property type="molecule type" value="Genomic_DNA"/>
</dbReference>
<dbReference type="Proteomes" id="UP000238338">
    <property type="component" value="Unassembled WGS sequence"/>
</dbReference>
<feature type="transmembrane region" description="Helical" evidence="1">
    <location>
        <begin position="57"/>
        <end position="80"/>
    </location>
</feature>
<feature type="transmembrane region" description="Helical" evidence="1">
    <location>
        <begin position="100"/>
        <end position="120"/>
    </location>
</feature>
<accession>A0A2S8RWL2</accession>
<dbReference type="OrthoDB" id="8449249at2"/>
<dbReference type="AlphaFoldDB" id="A0A2S8RWL2"/>
<protein>
    <submittedName>
        <fullName evidence="2">Uncharacterized protein</fullName>
    </submittedName>
</protein>
<sequence length="122" mass="13689">MGFLKWIFGWLASGPLDRILSTVDRKIDAETDREALKAEIIKTYYTTRADFMRAGGFWLMLIFALPLGFWFAAVCVYSVFWCAGCAYPQDWSIAALPAPLNDWAGGIVISIFGVVGVSRIRR</sequence>
<organism evidence="2 3">
    <name type="scientific">Albidovulum denitrificans</name>
    <dbReference type="NCBI Taxonomy" id="404881"/>
    <lineage>
        <taxon>Bacteria</taxon>
        <taxon>Pseudomonadati</taxon>
        <taxon>Pseudomonadota</taxon>
        <taxon>Alphaproteobacteria</taxon>
        <taxon>Rhodobacterales</taxon>
        <taxon>Paracoccaceae</taxon>
        <taxon>Albidovulum</taxon>
    </lineage>
</organism>
<evidence type="ECO:0000256" key="1">
    <source>
        <dbReference type="SAM" id="Phobius"/>
    </source>
</evidence>
<evidence type="ECO:0000313" key="3">
    <source>
        <dbReference type="Proteomes" id="UP000238338"/>
    </source>
</evidence>
<comment type="caution">
    <text evidence="2">The sequence shown here is derived from an EMBL/GenBank/DDBJ whole genome shotgun (WGS) entry which is preliminary data.</text>
</comment>
<keyword evidence="1" id="KW-1133">Transmembrane helix</keyword>